<feature type="domain" description="DUF4097" evidence="2">
    <location>
        <begin position="144"/>
        <end position="262"/>
    </location>
</feature>
<keyword evidence="1" id="KW-1133">Transmembrane helix</keyword>
<gene>
    <name evidence="3" type="ORF">E9998_07445</name>
</gene>
<protein>
    <submittedName>
        <fullName evidence="3">DUF4097 domain-containing protein</fullName>
    </submittedName>
</protein>
<dbReference type="Proteomes" id="UP000305792">
    <property type="component" value="Unassembled WGS sequence"/>
</dbReference>
<proteinExistence type="predicted"/>
<comment type="caution">
    <text evidence="3">The sequence shown here is derived from an EMBL/GenBank/DDBJ whole genome shotgun (WGS) entry which is preliminary data.</text>
</comment>
<dbReference type="EMBL" id="STGX01000004">
    <property type="protein sequence ID" value="THV30197.1"/>
    <property type="molecule type" value="Genomic_DNA"/>
</dbReference>
<reference evidence="3 4" key="1">
    <citation type="journal article" date="2018" name="Int. J. Syst. Evol. Microbiol.">
        <title>Glycomyces paridis sp. nov., isolated from the medicinal plant Paris polyphylla.</title>
        <authorList>
            <person name="Fang X.M."/>
            <person name="Bai J.L."/>
            <person name="Su J."/>
            <person name="Zhao L.L."/>
            <person name="Liu H.Y."/>
            <person name="Ma B.P."/>
            <person name="Zhang Y.Q."/>
            <person name="Yu L.Y."/>
        </authorList>
    </citation>
    <scope>NUCLEOTIDE SEQUENCE [LARGE SCALE GENOMIC DNA]</scope>
    <source>
        <strain evidence="3 4">CPCC 204357</strain>
    </source>
</reference>
<evidence type="ECO:0000259" key="2">
    <source>
        <dbReference type="Pfam" id="PF13349"/>
    </source>
</evidence>
<feature type="transmembrane region" description="Helical" evidence="1">
    <location>
        <begin position="24"/>
        <end position="49"/>
    </location>
</feature>
<dbReference type="Pfam" id="PF13349">
    <property type="entry name" value="DUF4097"/>
    <property type="match status" value="1"/>
</dbReference>
<keyword evidence="1" id="KW-0472">Membrane</keyword>
<sequence length="266" mass="28270">MIDTPENATDAPTEPEKARNARRLWWIIGGSFTGAMLIFALTLGGVWIWTASSPLEHGSHSEEYTEALAGVDVDVEIGSIHLAAADGDALEVVRETSWRGTEPTSTETWRGETFIATGECDDSILFWVNIDECEVHYTMHLPTGADAEATIDVGDISLDGLDGDIDVETSVGDVTGQRLNAASTRVESSVGSISLAFDKVNGDINVTTSTGDVELVLPDDGTTYDVRFASGVGDQDIDIATDPAAEADVVINVNTSVGDLTVRYAD</sequence>
<evidence type="ECO:0000313" key="4">
    <source>
        <dbReference type="Proteomes" id="UP000305792"/>
    </source>
</evidence>
<dbReference type="RefSeq" id="WP_136529070.1">
    <property type="nucleotide sequence ID" value="NZ_STGX01000004.1"/>
</dbReference>
<dbReference type="AlphaFoldDB" id="A0A4S8PHX0"/>
<keyword evidence="1" id="KW-0812">Transmembrane</keyword>
<evidence type="ECO:0000256" key="1">
    <source>
        <dbReference type="SAM" id="Phobius"/>
    </source>
</evidence>
<keyword evidence="4" id="KW-1185">Reference proteome</keyword>
<accession>A0A4S8PHX0</accession>
<dbReference type="InterPro" id="IPR025164">
    <property type="entry name" value="Toastrack_DUF4097"/>
</dbReference>
<evidence type="ECO:0000313" key="3">
    <source>
        <dbReference type="EMBL" id="THV30197.1"/>
    </source>
</evidence>
<organism evidence="3 4">
    <name type="scientific">Glycomyces paridis</name>
    <dbReference type="NCBI Taxonomy" id="2126555"/>
    <lineage>
        <taxon>Bacteria</taxon>
        <taxon>Bacillati</taxon>
        <taxon>Actinomycetota</taxon>
        <taxon>Actinomycetes</taxon>
        <taxon>Glycomycetales</taxon>
        <taxon>Glycomycetaceae</taxon>
        <taxon>Glycomyces</taxon>
    </lineage>
</organism>
<name>A0A4S8PHX0_9ACTN</name>
<dbReference type="OrthoDB" id="5187846at2"/>